<evidence type="ECO:0008006" key="3">
    <source>
        <dbReference type="Google" id="ProtNLM"/>
    </source>
</evidence>
<organism evidence="1 2">
    <name type="scientific">Linnemannia gamsii</name>
    <dbReference type="NCBI Taxonomy" id="64522"/>
    <lineage>
        <taxon>Eukaryota</taxon>
        <taxon>Fungi</taxon>
        <taxon>Fungi incertae sedis</taxon>
        <taxon>Mucoromycota</taxon>
        <taxon>Mortierellomycotina</taxon>
        <taxon>Mortierellomycetes</taxon>
        <taxon>Mortierellales</taxon>
        <taxon>Mortierellaceae</taxon>
        <taxon>Linnemannia</taxon>
    </lineage>
</organism>
<evidence type="ECO:0000313" key="1">
    <source>
        <dbReference type="EMBL" id="KAG0308619.1"/>
    </source>
</evidence>
<protein>
    <recommendedName>
        <fullName evidence="3">F-box domain-containing protein</fullName>
    </recommendedName>
</protein>
<dbReference type="EMBL" id="JAAAIN010000985">
    <property type="protein sequence ID" value="KAG0308619.1"/>
    <property type="molecule type" value="Genomic_DNA"/>
</dbReference>
<dbReference type="Gene3D" id="3.80.10.10">
    <property type="entry name" value="Ribonuclease Inhibitor"/>
    <property type="match status" value="1"/>
</dbReference>
<proteinExistence type="predicted"/>
<comment type="caution">
    <text evidence="1">The sequence shown here is derived from an EMBL/GenBank/DDBJ whole genome shotgun (WGS) entry which is preliminary data.</text>
</comment>
<evidence type="ECO:0000313" key="2">
    <source>
        <dbReference type="Proteomes" id="UP000823405"/>
    </source>
</evidence>
<dbReference type="Proteomes" id="UP000823405">
    <property type="component" value="Unassembled WGS sequence"/>
</dbReference>
<name>A0A9P6R3D8_9FUNG</name>
<keyword evidence="2" id="KW-1185">Reference proteome</keyword>
<accession>A0A9P6R3D8</accession>
<dbReference type="InterPro" id="IPR032675">
    <property type="entry name" value="LRR_dom_sf"/>
</dbReference>
<dbReference type="AlphaFoldDB" id="A0A9P6R3D8"/>
<gene>
    <name evidence="1" type="ORF">BGZ97_013317</name>
</gene>
<dbReference type="OrthoDB" id="2437965at2759"/>
<reference evidence="1" key="1">
    <citation type="journal article" date="2020" name="Fungal Divers.">
        <title>Resolving the Mortierellaceae phylogeny through synthesis of multi-gene phylogenetics and phylogenomics.</title>
        <authorList>
            <person name="Vandepol N."/>
            <person name="Liber J."/>
            <person name="Desiro A."/>
            <person name="Na H."/>
            <person name="Kennedy M."/>
            <person name="Barry K."/>
            <person name="Grigoriev I.V."/>
            <person name="Miller A.N."/>
            <person name="O'Donnell K."/>
            <person name="Stajich J.E."/>
            <person name="Bonito G."/>
        </authorList>
    </citation>
    <scope>NUCLEOTIDE SEQUENCE</scope>
    <source>
        <strain evidence="1">NVP60</strain>
    </source>
</reference>
<sequence>MQPTPVCRPRNPLDLPEIRSQIALFLDRKNCLACMRVSRDWFHDFAPAVWHTVDFAKEATAFGKVTPGILDKYGGFIATALNLTTMGHVQSLQHSKPGIALYTGSKLRHLSASFSQVFLHDEADAAAPCLLIHFPLLESWHLNSLTQPTNRRIDLGHLNFSSGCPLLKTLSFQSEEAEVMSTMLLGSFDRLTSCTLPAKSLIMSTTLGLISHLDSLVTITITGEINEAAQMQWVLLIFKLCRNLQVLSFESLVCDIESVENCWWGCPDLRELRVRFKGLDTPPDIEGCLKQKLRTVWLGTKDYYLPPSSD</sequence>